<accession>A0A8H3P5N7</accession>
<comment type="subcellular location">
    <subcellularLocation>
        <location evidence="4">Membrane</location>
        <topology evidence="4">Multi-pass membrane protein</topology>
    </subcellularLocation>
</comment>
<keyword evidence="4" id="KW-0406">Ion transport</keyword>
<evidence type="ECO:0000256" key="4">
    <source>
        <dbReference type="RuleBase" id="RU367022"/>
    </source>
</evidence>
<dbReference type="GO" id="GO:0005375">
    <property type="term" value="F:copper ion transmembrane transporter activity"/>
    <property type="evidence" value="ECO:0007669"/>
    <property type="project" value="UniProtKB-UniRule"/>
</dbReference>
<dbReference type="InterPro" id="IPR007274">
    <property type="entry name" value="Cop_transporter"/>
</dbReference>
<proteinExistence type="inferred from homology"/>
<protein>
    <recommendedName>
        <fullName evidence="4">Copper transport protein</fullName>
    </recommendedName>
</protein>
<sequence>MDRKNETYNTASGDGQGNRVRMSTSFHSGTRLNLPFYGQSTDSIIVYVLTLVLFFFLAWWNRYLVAVKDKLEHKIIAARALESIGRLPLHRRRAHFKARFSPVPRFVRINRENHPRADEGPIEMLANRGEGLHDDEVRTDTLSPTESTAQKSVSYYIWMRALVELLRALIAFVLSSRMIGIMGLNIGVLCTVLAGVLAGELIKGWLHAPA</sequence>
<keyword evidence="4" id="KW-0186">Copper</keyword>
<keyword evidence="3 4" id="KW-0472">Membrane</keyword>
<evidence type="ECO:0000256" key="1">
    <source>
        <dbReference type="ARBA" id="ARBA00022692"/>
    </source>
</evidence>
<gene>
    <name evidence="6" type="ORF">IFM46972_08165</name>
</gene>
<evidence type="ECO:0000313" key="6">
    <source>
        <dbReference type="EMBL" id="GFF46909.1"/>
    </source>
</evidence>
<keyword evidence="4" id="KW-0813">Transport</keyword>
<dbReference type="EMBL" id="BLKC01000067">
    <property type="protein sequence ID" value="GFF46909.1"/>
    <property type="molecule type" value="Genomic_DNA"/>
</dbReference>
<evidence type="ECO:0000256" key="5">
    <source>
        <dbReference type="SAM" id="MobiDB-lite"/>
    </source>
</evidence>
<dbReference type="Pfam" id="PF04145">
    <property type="entry name" value="Ctr"/>
    <property type="match status" value="1"/>
</dbReference>
<comment type="similarity">
    <text evidence="4">Belongs to the copper transporter (Ctr) (TC 1.A.56) family. SLC31A subfamily.</text>
</comment>
<dbReference type="GO" id="GO:0016020">
    <property type="term" value="C:membrane"/>
    <property type="evidence" value="ECO:0007669"/>
    <property type="project" value="UniProtKB-SubCell"/>
</dbReference>
<name>A0A8H3P5N7_9EURO</name>
<feature type="transmembrane region" description="Helical" evidence="4">
    <location>
        <begin position="44"/>
        <end position="65"/>
    </location>
</feature>
<evidence type="ECO:0000256" key="3">
    <source>
        <dbReference type="ARBA" id="ARBA00023136"/>
    </source>
</evidence>
<feature type="region of interest" description="Disordered" evidence="5">
    <location>
        <begin position="1"/>
        <end position="20"/>
    </location>
</feature>
<evidence type="ECO:0000313" key="7">
    <source>
        <dbReference type="Proteomes" id="UP000465221"/>
    </source>
</evidence>
<organism evidence="6 7">
    <name type="scientific">Aspergillus udagawae</name>
    <dbReference type="NCBI Taxonomy" id="91492"/>
    <lineage>
        <taxon>Eukaryota</taxon>
        <taxon>Fungi</taxon>
        <taxon>Dikarya</taxon>
        <taxon>Ascomycota</taxon>
        <taxon>Pezizomycotina</taxon>
        <taxon>Eurotiomycetes</taxon>
        <taxon>Eurotiomycetidae</taxon>
        <taxon>Eurotiales</taxon>
        <taxon>Aspergillaceae</taxon>
        <taxon>Aspergillus</taxon>
        <taxon>Aspergillus subgen. Fumigati</taxon>
    </lineage>
</organism>
<reference evidence="6 7" key="1">
    <citation type="submission" date="2020-01" db="EMBL/GenBank/DDBJ databases">
        <title>Draft genome sequence of Aspergillus udagawae IFM 46972.</title>
        <authorList>
            <person name="Takahashi H."/>
            <person name="Yaguchi T."/>
        </authorList>
    </citation>
    <scope>NUCLEOTIDE SEQUENCE [LARGE SCALE GENOMIC DNA]</scope>
    <source>
        <strain evidence="6 7">IFM 46972</strain>
    </source>
</reference>
<dbReference type="Proteomes" id="UP000465221">
    <property type="component" value="Unassembled WGS sequence"/>
</dbReference>
<evidence type="ECO:0000256" key="2">
    <source>
        <dbReference type="ARBA" id="ARBA00022989"/>
    </source>
</evidence>
<feature type="transmembrane region" description="Helical" evidence="4">
    <location>
        <begin position="181"/>
        <end position="202"/>
    </location>
</feature>
<dbReference type="AlphaFoldDB" id="A0A8H3P5N7"/>
<comment type="caution">
    <text evidence="6">The sequence shown here is derived from an EMBL/GenBank/DDBJ whole genome shotgun (WGS) entry which is preliminary data.</text>
</comment>
<keyword evidence="2 4" id="KW-1133">Transmembrane helix</keyword>
<keyword evidence="1 4" id="KW-0812">Transmembrane</keyword>
<keyword evidence="4" id="KW-0187">Copper transport</keyword>